<keyword evidence="6" id="KW-1185">Reference proteome</keyword>
<dbReference type="PANTHER" id="PTHR14110">
    <property type="entry name" value="MITOCHONDRIAL IMPORT INNER MEMBRANE TRANSLOCASE SUBUNIT TIM22"/>
    <property type="match status" value="1"/>
</dbReference>
<keyword evidence="3" id="KW-1133">Transmembrane helix</keyword>
<gene>
    <name evidence="5" type="ORF">CVIRNUC_006656</name>
</gene>
<keyword evidence="4" id="KW-0472">Membrane</keyword>
<dbReference type="PANTHER" id="PTHR14110:SF1">
    <property type="entry name" value="CHLOROPLASTIC IMPORT INNER MEMBRANE TRANSLOCASE SUBUNIT TIM22-2-RELATED"/>
    <property type="match status" value="1"/>
</dbReference>
<dbReference type="GO" id="GO:0008320">
    <property type="term" value="F:protein transmembrane transporter activity"/>
    <property type="evidence" value="ECO:0007669"/>
    <property type="project" value="TreeGrafter"/>
</dbReference>
<comment type="caution">
    <text evidence="5">The sequence shown here is derived from an EMBL/GenBank/DDBJ whole genome shotgun (WGS) entry which is preliminary data.</text>
</comment>
<dbReference type="AlphaFoldDB" id="A0AAV1I9U9"/>
<protein>
    <recommendedName>
        <fullName evidence="7">Mitochondrial import inner membrane translocase subunit TIM22</fullName>
    </recommendedName>
</protein>
<dbReference type="InterPro" id="IPR039175">
    <property type="entry name" value="TIM22"/>
</dbReference>
<accession>A0AAV1I9U9</accession>
<dbReference type="Pfam" id="PF02466">
    <property type="entry name" value="Tim17"/>
    <property type="match status" value="1"/>
</dbReference>
<proteinExistence type="predicted"/>
<dbReference type="Proteomes" id="UP001314263">
    <property type="component" value="Unassembled WGS sequence"/>
</dbReference>
<organism evidence="5 6">
    <name type="scientific">Coccomyxa viridis</name>
    <dbReference type="NCBI Taxonomy" id="1274662"/>
    <lineage>
        <taxon>Eukaryota</taxon>
        <taxon>Viridiplantae</taxon>
        <taxon>Chlorophyta</taxon>
        <taxon>core chlorophytes</taxon>
        <taxon>Trebouxiophyceae</taxon>
        <taxon>Trebouxiophyceae incertae sedis</taxon>
        <taxon>Coccomyxaceae</taxon>
        <taxon>Coccomyxa</taxon>
    </lineage>
</organism>
<reference evidence="5 6" key="1">
    <citation type="submission" date="2023-10" db="EMBL/GenBank/DDBJ databases">
        <authorList>
            <person name="Maclean D."/>
            <person name="Macfadyen A."/>
        </authorList>
    </citation>
    <scope>NUCLEOTIDE SEQUENCE [LARGE SCALE GENOMIC DNA]</scope>
</reference>
<evidence type="ECO:0000256" key="1">
    <source>
        <dbReference type="ARBA" id="ARBA00004141"/>
    </source>
</evidence>
<evidence type="ECO:0000256" key="2">
    <source>
        <dbReference type="ARBA" id="ARBA00022692"/>
    </source>
</evidence>
<name>A0AAV1I9U9_9CHLO</name>
<sequence>MADKPGQDLVVTGREAQQELLEETVSISGLQPEESGRMLCIMNGAGAAFSGGALGYVFGFGTKLIRHRGAGRWKACRTEGWTSAKSFAIFGGVYAFASCIAQRLRQKQDAFNGGIAGCATGLALGWSGGPQAALQNMVMLGLFSYVVDSMQMQSAEASSKETARAPRRPHVMVQQDSGPQDMLSLLLAPALPWRPSACQLCMLRGPKARAADPQGPWHSQSSSPR</sequence>
<dbReference type="GO" id="GO:0042721">
    <property type="term" value="C:TIM22 mitochondrial import inner membrane insertion complex"/>
    <property type="evidence" value="ECO:0007669"/>
    <property type="project" value="InterPro"/>
</dbReference>
<dbReference type="GO" id="GO:0045039">
    <property type="term" value="P:protein insertion into mitochondrial inner membrane"/>
    <property type="evidence" value="ECO:0007669"/>
    <property type="project" value="InterPro"/>
</dbReference>
<evidence type="ECO:0000256" key="3">
    <source>
        <dbReference type="ARBA" id="ARBA00022989"/>
    </source>
</evidence>
<evidence type="ECO:0000256" key="4">
    <source>
        <dbReference type="ARBA" id="ARBA00023136"/>
    </source>
</evidence>
<evidence type="ECO:0008006" key="7">
    <source>
        <dbReference type="Google" id="ProtNLM"/>
    </source>
</evidence>
<dbReference type="EMBL" id="CAUYUE010000008">
    <property type="protein sequence ID" value="CAK0783457.1"/>
    <property type="molecule type" value="Genomic_DNA"/>
</dbReference>
<keyword evidence="2" id="KW-0812">Transmembrane</keyword>
<comment type="subcellular location">
    <subcellularLocation>
        <location evidence="1">Membrane</location>
        <topology evidence="1">Multi-pass membrane protein</topology>
    </subcellularLocation>
</comment>
<evidence type="ECO:0000313" key="6">
    <source>
        <dbReference type="Proteomes" id="UP001314263"/>
    </source>
</evidence>
<dbReference type="GO" id="GO:0030943">
    <property type="term" value="F:mitochondrion targeting sequence binding"/>
    <property type="evidence" value="ECO:0007669"/>
    <property type="project" value="TreeGrafter"/>
</dbReference>
<evidence type="ECO:0000313" key="5">
    <source>
        <dbReference type="EMBL" id="CAK0783457.1"/>
    </source>
</evidence>